<keyword evidence="2" id="KW-1185">Reference proteome</keyword>
<dbReference type="OrthoDB" id="433955at2759"/>
<dbReference type="RefSeq" id="XP_003005812.1">
    <property type="nucleotide sequence ID" value="XM_003005766.1"/>
</dbReference>
<dbReference type="Pfam" id="PF10294">
    <property type="entry name" value="Methyltransf_16"/>
    <property type="match status" value="1"/>
</dbReference>
<evidence type="ECO:0008006" key="3">
    <source>
        <dbReference type="Google" id="ProtNLM"/>
    </source>
</evidence>
<dbReference type="KEGG" id="val:VDBG_03765"/>
<proteinExistence type="predicted"/>
<dbReference type="InterPro" id="IPR029063">
    <property type="entry name" value="SAM-dependent_MTases_sf"/>
</dbReference>
<organism evidence="2">
    <name type="scientific">Verticillium alfalfae (strain VaMs.102 / ATCC MYA-4576 / FGSC 10136)</name>
    <name type="common">Verticillium wilt of alfalfa</name>
    <name type="synonym">Verticillium albo-atrum</name>
    <dbReference type="NCBI Taxonomy" id="526221"/>
    <lineage>
        <taxon>Eukaryota</taxon>
        <taxon>Fungi</taxon>
        <taxon>Dikarya</taxon>
        <taxon>Ascomycota</taxon>
        <taxon>Pezizomycotina</taxon>
        <taxon>Sordariomycetes</taxon>
        <taxon>Hypocreomycetidae</taxon>
        <taxon>Glomerellales</taxon>
        <taxon>Plectosphaerellaceae</taxon>
        <taxon>Verticillium</taxon>
    </lineage>
</organism>
<dbReference type="GO" id="GO:0005829">
    <property type="term" value="C:cytosol"/>
    <property type="evidence" value="ECO:0007669"/>
    <property type="project" value="TreeGrafter"/>
</dbReference>
<dbReference type="Gene3D" id="3.40.50.150">
    <property type="entry name" value="Vaccinia Virus protein VP39"/>
    <property type="match status" value="1"/>
</dbReference>
<dbReference type="PANTHER" id="PTHR14614:SF156">
    <property type="entry name" value="PROTEIN-LYSINE N-METHYLTRANSFERASE EFM2"/>
    <property type="match status" value="1"/>
</dbReference>
<sequence length="386" mass="42516">MPVADADGAEPSRAARVSPRVAGDNVWGLAWAVTQGASPMMAASQVRQPIGSCNAIRPRGCIEGVLFDLYVVDLFFPYLDAIIISFQSQTPTSFESLVPKAVRMLEPKDFPQMWQKPSSQDIRSCLQSLEMSPTIWSHMSRQPQVEEDQEATSYVRREMSMYLSSIVKSGLTWIDDEEEKEFIWSEASRRLSERCGRTGSHEGSRLTVLELGSGTGLLGIAAAALWRVDIVLSDLPEIMANLHHNADVNRSVVESLGGSLNDGALTWGSTSEDEVDQALFGEKNQFKIVLAADPMYDDIHPALLAGAFSEHLSFDSDSRAVVMVPLRDETTRNLLKTFRASMEAGPDVLQCIEEGTLDGQDDWGEGDDSSLISCWWGMFARAQTNT</sequence>
<dbReference type="STRING" id="526221.C9SH62"/>
<dbReference type="PANTHER" id="PTHR14614">
    <property type="entry name" value="HEPATOCELLULAR CARCINOMA-ASSOCIATED ANTIGEN"/>
    <property type="match status" value="1"/>
</dbReference>
<accession>C9SH62</accession>
<evidence type="ECO:0000313" key="2">
    <source>
        <dbReference type="Proteomes" id="UP000008698"/>
    </source>
</evidence>
<protein>
    <recommendedName>
        <fullName evidence="3">Rapid response to glucose protein</fullName>
    </recommendedName>
</protein>
<name>C9SH62_VERA1</name>
<dbReference type="AlphaFoldDB" id="C9SH62"/>
<dbReference type="Proteomes" id="UP000008698">
    <property type="component" value="Unassembled WGS sequence"/>
</dbReference>
<reference evidence="2" key="1">
    <citation type="journal article" date="2011" name="PLoS Pathog.">
        <title>Comparative genomics yields insights into niche adaptation of plant vascular wilt pathogens.</title>
        <authorList>
            <person name="Klosterman S.J."/>
            <person name="Subbarao K.V."/>
            <person name="Kang S."/>
            <person name="Veronese P."/>
            <person name="Gold S.E."/>
            <person name="Thomma B.P.H.J."/>
            <person name="Chen Z."/>
            <person name="Henrissat B."/>
            <person name="Lee Y.-H."/>
            <person name="Park J."/>
            <person name="Garcia-Pedrajas M.D."/>
            <person name="Barbara D.J."/>
            <person name="Anchieta A."/>
            <person name="de Jonge R."/>
            <person name="Santhanam P."/>
            <person name="Maruthachalam K."/>
            <person name="Atallah Z."/>
            <person name="Amyotte S.G."/>
            <person name="Paz Z."/>
            <person name="Inderbitzin P."/>
            <person name="Hayes R.J."/>
            <person name="Heiman D.I."/>
            <person name="Young S."/>
            <person name="Zeng Q."/>
            <person name="Engels R."/>
            <person name="Galagan J."/>
            <person name="Cuomo C.A."/>
            <person name="Dobinson K.F."/>
            <person name="Ma L.-J."/>
        </authorList>
    </citation>
    <scope>NUCLEOTIDE SEQUENCE [LARGE SCALE GENOMIC DNA]</scope>
    <source>
        <strain evidence="2">VaMs.102 / ATCC MYA-4576 / FGSC 10136</strain>
    </source>
</reference>
<evidence type="ECO:0000313" key="1">
    <source>
        <dbReference type="EMBL" id="EEY17656.1"/>
    </source>
</evidence>
<dbReference type="EMBL" id="DS985217">
    <property type="protein sequence ID" value="EEY17656.1"/>
    <property type="molecule type" value="Genomic_DNA"/>
</dbReference>
<dbReference type="eggNOG" id="KOG2793">
    <property type="taxonomic scope" value="Eukaryota"/>
</dbReference>
<dbReference type="GeneID" id="9532505"/>
<gene>
    <name evidence="1" type="ORF">VDBG_03765</name>
</gene>
<dbReference type="SUPFAM" id="SSF53335">
    <property type="entry name" value="S-adenosyl-L-methionine-dependent methyltransferases"/>
    <property type="match status" value="1"/>
</dbReference>
<dbReference type="InterPro" id="IPR019410">
    <property type="entry name" value="Methyltransf_16"/>
</dbReference>
<dbReference type="GO" id="GO:0008757">
    <property type="term" value="F:S-adenosylmethionine-dependent methyltransferase activity"/>
    <property type="evidence" value="ECO:0007669"/>
    <property type="project" value="UniProtKB-ARBA"/>
</dbReference>
<dbReference type="HOGENOM" id="CLU_716104_0_0_1"/>